<reference evidence="10" key="1">
    <citation type="submission" date="2025-08" db="UniProtKB">
        <authorList>
            <consortium name="Ensembl"/>
        </authorList>
    </citation>
    <scope>IDENTIFICATION</scope>
</reference>
<keyword evidence="11" id="KW-1185">Reference proteome</keyword>
<dbReference type="Gene3D" id="3.30.470.20">
    <property type="entry name" value="ATP-grasp fold, B domain"/>
    <property type="match status" value="1"/>
</dbReference>
<feature type="compositionally biased region" description="Polar residues" evidence="9">
    <location>
        <begin position="671"/>
        <end position="680"/>
    </location>
</feature>
<keyword evidence="6" id="KW-0966">Cell projection</keyword>
<dbReference type="Proteomes" id="UP000261580">
    <property type="component" value="Unassembled WGS sequence"/>
</dbReference>
<dbReference type="GeneTree" id="ENSGT00940000154857"/>
<dbReference type="GO" id="GO:0015630">
    <property type="term" value="C:microtubule cytoskeleton"/>
    <property type="evidence" value="ECO:0007669"/>
    <property type="project" value="TreeGrafter"/>
</dbReference>
<evidence type="ECO:0000256" key="4">
    <source>
        <dbReference type="ARBA" id="ARBA00022741"/>
    </source>
</evidence>
<keyword evidence="3" id="KW-0436">Ligase</keyword>
<comment type="subcellular location">
    <subcellularLocation>
        <location evidence="1">Cytoplasm</location>
        <location evidence="1">Cytoskeleton</location>
        <location evidence="1">Flagellum axoneme</location>
    </subcellularLocation>
</comment>
<dbReference type="GO" id="GO:0003341">
    <property type="term" value="P:cilium movement"/>
    <property type="evidence" value="ECO:0007669"/>
    <property type="project" value="TreeGrafter"/>
</dbReference>
<evidence type="ECO:0000313" key="10">
    <source>
        <dbReference type="Ensembl" id="ENSNBRP00000028629.1"/>
    </source>
</evidence>
<organism evidence="10 11">
    <name type="scientific">Neolamprologus brichardi</name>
    <name type="common">Fairy cichlid</name>
    <name type="synonym">Lamprologus brichardi</name>
    <dbReference type="NCBI Taxonomy" id="32507"/>
    <lineage>
        <taxon>Eukaryota</taxon>
        <taxon>Metazoa</taxon>
        <taxon>Chordata</taxon>
        <taxon>Craniata</taxon>
        <taxon>Vertebrata</taxon>
        <taxon>Euteleostomi</taxon>
        <taxon>Actinopterygii</taxon>
        <taxon>Neopterygii</taxon>
        <taxon>Teleostei</taxon>
        <taxon>Neoteleostei</taxon>
        <taxon>Acanthomorphata</taxon>
        <taxon>Ovalentaria</taxon>
        <taxon>Cichlomorphae</taxon>
        <taxon>Cichliformes</taxon>
        <taxon>Cichlidae</taxon>
        <taxon>African cichlids</taxon>
        <taxon>Pseudocrenilabrinae</taxon>
        <taxon>Lamprologini</taxon>
        <taxon>Neolamprologus</taxon>
    </lineage>
</organism>
<evidence type="ECO:0000256" key="7">
    <source>
        <dbReference type="ARBA" id="ARBA00023212"/>
    </source>
</evidence>
<evidence type="ECO:0000256" key="2">
    <source>
        <dbReference type="ARBA" id="ARBA00022490"/>
    </source>
</evidence>
<proteinExistence type="predicted"/>
<dbReference type="PANTHER" id="PTHR45870:SF2">
    <property type="entry name" value="TUBULIN MONOGLYCYLASE TTLL3"/>
    <property type="match status" value="1"/>
</dbReference>
<evidence type="ECO:0000256" key="5">
    <source>
        <dbReference type="ARBA" id="ARBA00022840"/>
    </source>
</evidence>
<accession>A0A3Q4N785</accession>
<dbReference type="GO" id="GO:0005524">
    <property type="term" value="F:ATP binding"/>
    <property type="evidence" value="ECO:0007669"/>
    <property type="project" value="UniProtKB-KW"/>
</dbReference>
<dbReference type="InterPro" id="IPR051437">
    <property type="entry name" value="TTLL_monoglycylase"/>
</dbReference>
<dbReference type="STRING" id="32507.ENSNBRP00000028629"/>
<evidence type="ECO:0000313" key="11">
    <source>
        <dbReference type="Proteomes" id="UP000261580"/>
    </source>
</evidence>
<evidence type="ECO:0000256" key="6">
    <source>
        <dbReference type="ARBA" id="ARBA00022846"/>
    </source>
</evidence>
<keyword evidence="6" id="KW-0969">Cilium</keyword>
<dbReference type="InterPro" id="IPR004344">
    <property type="entry name" value="TTL/TTLL_fam"/>
</dbReference>
<evidence type="ECO:0000256" key="3">
    <source>
        <dbReference type="ARBA" id="ARBA00022598"/>
    </source>
</evidence>
<comment type="catalytic activity">
    <reaction evidence="8">
        <text>L-glutamyl-[protein] + glycine + ATP = glycyl-L-glutamyl-[protein] + ADP + phosphate + H(+)</text>
        <dbReference type="Rhea" id="RHEA:67180"/>
        <dbReference type="Rhea" id="RHEA-COMP:10208"/>
        <dbReference type="Rhea" id="RHEA-COMP:17207"/>
        <dbReference type="ChEBI" id="CHEBI:15378"/>
        <dbReference type="ChEBI" id="CHEBI:29973"/>
        <dbReference type="ChEBI" id="CHEBI:30616"/>
        <dbReference type="ChEBI" id="CHEBI:43474"/>
        <dbReference type="ChEBI" id="CHEBI:57305"/>
        <dbReference type="ChEBI" id="CHEBI:167890"/>
        <dbReference type="ChEBI" id="CHEBI:456216"/>
    </reaction>
    <physiologicalReaction direction="left-to-right" evidence="8">
        <dbReference type="Rhea" id="RHEA:67181"/>
    </physiologicalReaction>
</comment>
<dbReference type="FunFam" id="3.30.470.20:FF:000032">
    <property type="entry name" value="tubulin monoglycylase TTLL3 isoform X2"/>
    <property type="match status" value="1"/>
</dbReference>
<evidence type="ECO:0000256" key="9">
    <source>
        <dbReference type="SAM" id="MobiDB-lite"/>
    </source>
</evidence>
<feature type="region of interest" description="Disordered" evidence="9">
    <location>
        <begin position="660"/>
        <end position="685"/>
    </location>
</feature>
<feature type="compositionally biased region" description="Basic and acidic residues" evidence="9">
    <location>
        <begin position="606"/>
        <end position="616"/>
    </location>
</feature>
<dbReference type="Bgee" id="ENSNBRG00000021734">
    <property type="expression patterns" value="Expressed in camera-type eye and 2 other cell types or tissues"/>
</dbReference>
<feature type="region of interest" description="Disordered" evidence="9">
    <location>
        <begin position="583"/>
        <end position="618"/>
    </location>
</feature>
<keyword evidence="7" id="KW-0206">Cytoskeleton</keyword>
<keyword evidence="2" id="KW-0963">Cytoplasm</keyword>
<keyword evidence="5" id="KW-0067">ATP-binding</keyword>
<feature type="compositionally biased region" description="Polar residues" evidence="9">
    <location>
        <begin position="591"/>
        <end position="605"/>
    </location>
</feature>
<protein>
    <submittedName>
        <fullName evidence="10">Tubulin tyrosine ligase-like family, member 3</fullName>
    </submittedName>
</protein>
<dbReference type="GO" id="GO:0005930">
    <property type="term" value="C:axoneme"/>
    <property type="evidence" value="ECO:0007669"/>
    <property type="project" value="TreeGrafter"/>
</dbReference>
<dbReference type="GO" id="GO:0070736">
    <property type="term" value="F:protein-glycine ligase activity, initiating"/>
    <property type="evidence" value="ECO:0007669"/>
    <property type="project" value="TreeGrafter"/>
</dbReference>
<dbReference type="OMA" id="SHHMGRL"/>
<keyword evidence="4" id="KW-0547">Nucleotide-binding</keyword>
<dbReference type="AlphaFoldDB" id="A0A3Q4N785"/>
<keyword evidence="6" id="KW-0282">Flagellum</keyword>
<evidence type="ECO:0000256" key="8">
    <source>
        <dbReference type="ARBA" id="ARBA00048944"/>
    </source>
</evidence>
<dbReference type="Ensembl" id="ENSNBRT00000029375.1">
    <property type="protein sequence ID" value="ENSNBRP00000028629.1"/>
    <property type="gene ID" value="ENSNBRG00000021734.1"/>
</dbReference>
<reference evidence="10" key="2">
    <citation type="submission" date="2025-09" db="UniProtKB">
        <authorList>
            <consortium name="Ensembl"/>
        </authorList>
    </citation>
    <scope>IDENTIFICATION</scope>
</reference>
<dbReference type="SUPFAM" id="SSF56059">
    <property type="entry name" value="Glutathione synthetase ATP-binding domain-like"/>
    <property type="match status" value="1"/>
</dbReference>
<evidence type="ECO:0000256" key="1">
    <source>
        <dbReference type="ARBA" id="ARBA00004611"/>
    </source>
</evidence>
<sequence length="759" mass="87171">LVPSLPVINPDRLKTAKALVDKAVKLRKVFSVQGPYPVIRAALWARGWVERRLPHPVQKTPTYSCVEEEDGNDGENVDDMYDLMSRLVRNETTYFYWTTRRDNIDCRSLRHDQMTNHYANAGTFTTKVGLCVNLRNLQWFDTADPDTFFPRCYRLGAEDEKHAFIEDFRRTACTSLLQYVVETKIKMLVMQSLDKREYNGAILSLSLSAELDNKEHRSVGPEIINTALHVCQEFLSVLKHSDIDVTAEIPPSVEEAQWAEFLKHYYMVVHKGKLIRGSSVFVERCQDMLTRLQAVCPQLDTDGLKNIWIIKPGAKSRGRGIMCMNHLDEILALVDTDRALTKESKWVVQKYLERPLLVHCTKFDLRQWFLVTDWNPLTIWFYKECYLRFSTQPYSTKTLDSSVHLCNNSIQKHFQPSRNRHPGLPEDNMWSCSQFRSFLQREGRETEWESVVIPGMQQAVVHALQTAQDLVEPHKASFELYGADFMLGRDLRPWLLEINASPTMACSSIVTARLCPAVQVDTLRVVLDWRTDPSAYTGGFKLIYKQAAVEVPQYFGVNLLVEGAPIKRSRHYRQSFISNSPLPHQVHPEKLSQSQVKKSQMTSTCPKREHDRKAERQNTCPVRKSCRSVACEQPVSVHTEPQKKAQRLGLHPACCTSEGKQQSIRHHASHTSKSFLSQRSSEPRHKISSRVFPSLQGPLPTLEVFQLQPNIVTGTNVCHNSAFLSHPTTHKHQLCLNSQRQVKARHKGELTEEHKYKRC</sequence>
<dbReference type="PANTHER" id="PTHR45870">
    <property type="entry name" value="TUBULIN MONOGLYCYLASE TTLL3"/>
    <property type="match status" value="1"/>
</dbReference>
<dbReference type="Pfam" id="PF03133">
    <property type="entry name" value="TTL"/>
    <property type="match status" value="1"/>
</dbReference>
<name>A0A3Q4N785_NEOBR</name>
<dbReference type="GO" id="GO:0060271">
    <property type="term" value="P:cilium assembly"/>
    <property type="evidence" value="ECO:0007669"/>
    <property type="project" value="TreeGrafter"/>
</dbReference>
<dbReference type="PROSITE" id="PS51221">
    <property type="entry name" value="TTL"/>
    <property type="match status" value="1"/>
</dbReference>